<name>A0A1N6FSM0_9RHOB</name>
<accession>A0A1N6FSM0</accession>
<sequence length="54" mass="6058">MALLIAAAGVLAVLAPWLVVKLGLAPRYEIFFYLVAMACFVFAMVNLAVMWRRR</sequence>
<evidence type="ECO:0000256" key="1">
    <source>
        <dbReference type="SAM" id="Phobius"/>
    </source>
</evidence>
<feature type="transmembrane region" description="Helical" evidence="1">
    <location>
        <begin position="31"/>
        <end position="51"/>
    </location>
</feature>
<keyword evidence="3" id="KW-1185">Reference proteome</keyword>
<organism evidence="2 3">
    <name type="scientific">Vannielia litorea</name>
    <dbReference type="NCBI Taxonomy" id="1217970"/>
    <lineage>
        <taxon>Bacteria</taxon>
        <taxon>Pseudomonadati</taxon>
        <taxon>Pseudomonadota</taxon>
        <taxon>Alphaproteobacteria</taxon>
        <taxon>Rhodobacterales</taxon>
        <taxon>Paracoccaceae</taxon>
        <taxon>Vannielia</taxon>
    </lineage>
</organism>
<dbReference type="InterPro" id="IPR020308">
    <property type="entry name" value="Uncharacterised_Ynq1"/>
</dbReference>
<dbReference type="Pfam" id="PF17272">
    <property type="entry name" value="DUF5337"/>
    <property type="match status" value="1"/>
</dbReference>
<dbReference type="Proteomes" id="UP000184932">
    <property type="component" value="Unassembled WGS sequence"/>
</dbReference>
<dbReference type="EMBL" id="FSRL01000001">
    <property type="protein sequence ID" value="SIN98228.1"/>
    <property type="molecule type" value="Genomic_DNA"/>
</dbReference>
<evidence type="ECO:0000313" key="2">
    <source>
        <dbReference type="EMBL" id="SIN98228.1"/>
    </source>
</evidence>
<dbReference type="STRING" id="1217970.SAMN05444002_1921"/>
<reference evidence="3" key="1">
    <citation type="submission" date="2016-11" db="EMBL/GenBank/DDBJ databases">
        <authorList>
            <person name="Varghese N."/>
            <person name="Submissions S."/>
        </authorList>
    </citation>
    <scope>NUCLEOTIDE SEQUENCE [LARGE SCALE GENOMIC DNA]</scope>
    <source>
        <strain evidence="3">DSM 29440</strain>
    </source>
</reference>
<keyword evidence="1" id="KW-0472">Membrane</keyword>
<evidence type="ECO:0000313" key="3">
    <source>
        <dbReference type="Proteomes" id="UP000184932"/>
    </source>
</evidence>
<dbReference type="AlphaFoldDB" id="A0A1N6FSM0"/>
<keyword evidence="1" id="KW-0812">Transmembrane</keyword>
<keyword evidence="1" id="KW-1133">Transmembrane helix</keyword>
<protein>
    <submittedName>
        <fullName evidence="2">Uncharacterized protein</fullName>
    </submittedName>
</protein>
<gene>
    <name evidence="2" type="ORF">SAMN05444002_1921</name>
</gene>
<proteinExistence type="predicted"/>